<dbReference type="OrthoDB" id="3255666at2"/>
<dbReference type="EMBL" id="AP022613">
    <property type="protein sequence ID" value="BBZ38719.1"/>
    <property type="molecule type" value="Genomic_DNA"/>
</dbReference>
<evidence type="ECO:0000313" key="3">
    <source>
        <dbReference type="Proteomes" id="UP000467385"/>
    </source>
</evidence>
<dbReference type="AlphaFoldDB" id="A0A7I7YAI4"/>
<dbReference type="RefSeq" id="WP_139825493.1">
    <property type="nucleotide sequence ID" value="NZ_AP022613.1"/>
</dbReference>
<accession>A0A7I7YAI4</accession>
<dbReference type="PANTHER" id="PTHR33498:SF1">
    <property type="entry name" value="TRANSPOSASE FOR INSERTION SEQUENCE ELEMENT IS1557"/>
    <property type="match status" value="1"/>
</dbReference>
<evidence type="ECO:0000313" key="2">
    <source>
        <dbReference type="EMBL" id="BBZ38719.1"/>
    </source>
</evidence>
<dbReference type="Proteomes" id="UP000467385">
    <property type="component" value="Chromosome"/>
</dbReference>
<sequence length="118" mass="13755">MSAVTLAYRVKERLREFYCCTDIHTARAMLSELIEHCLRPGLPPELNKLARTLKAWYDKICNYHIARVSNGPTEALNNLIKRIKRIGYGFTNFNNYRIRALLYAGKPNWRVLTSIVVR</sequence>
<evidence type="ECO:0000259" key="1">
    <source>
        <dbReference type="Pfam" id="PF01610"/>
    </source>
</evidence>
<name>A0A7I7YAI4_9MYCO</name>
<feature type="domain" description="Transposase IS204/IS1001/IS1096/IS1165 DDE" evidence="1">
    <location>
        <begin position="4"/>
        <end position="99"/>
    </location>
</feature>
<proteinExistence type="predicted"/>
<protein>
    <recommendedName>
        <fullName evidence="1">Transposase IS204/IS1001/IS1096/IS1165 DDE domain-containing protein</fullName>
    </recommendedName>
</protein>
<dbReference type="PANTHER" id="PTHR33498">
    <property type="entry name" value="TRANSPOSASE FOR INSERTION SEQUENCE ELEMENT IS1557"/>
    <property type="match status" value="1"/>
</dbReference>
<gene>
    <name evidence="2" type="ORF">MCNS_17820</name>
</gene>
<keyword evidence="3" id="KW-1185">Reference proteome</keyword>
<dbReference type="Pfam" id="PF01610">
    <property type="entry name" value="DDE_Tnp_ISL3"/>
    <property type="match status" value="1"/>
</dbReference>
<reference evidence="2 3" key="1">
    <citation type="journal article" date="2019" name="Emerg. Microbes Infect.">
        <title>Comprehensive subspecies identification of 175 nontuberculous mycobacteria species based on 7547 genomic profiles.</title>
        <authorList>
            <person name="Matsumoto Y."/>
            <person name="Kinjo T."/>
            <person name="Motooka D."/>
            <person name="Nabeya D."/>
            <person name="Jung N."/>
            <person name="Uechi K."/>
            <person name="Horii T."/>
            <person name="Iida T."/>
            <person name="Fujita J."/>
            <person name="Nakamura S."/>
        </authorList>
    </citation>
    <scope>NUCLEOTIDE SEQUENCE [LARGE SCALE GENOMIC DNA]</scope>
    <source>
        <strain evidence="2 3">JCM 14738</strain>
    </source>
</reference>
<organism evidence="2 3">
    <name type="scientific">Mycobacterium conspicuum</name>
    <dbReference type="NCBI Taxonomy" id="44010"/>
    <lineage>
        <taxon>Bacteria</taxon>
        <taxon>Bacillati</taxon>
        <taxon>Actinomycetota</taxon>
        <taxon>Actinomycetes</taxon>
        <taxon>Mycobacteriales</taxon>
        <taxon>Mycobacteriaceae</taxon>
        <taxon>Mycobacterium</taxon>
    </lineage>
</organism>
<dbReference type="InterPro" id="IPR047951">
    <property type="entry name" value="Transpos_ISL3"/>
</dbReference>
<dbReference type="InterPro" id="IPR002560">
    <property type="entry name" value="Transposase_DDE"/>
</dbReference>